<keyword evidence="2" id="KW-1185">Reference proteome</keyword>
<evidence type="ECO:0000313" key="1">
    <source>
        <dbReference type="EMBL" id="TQN44106.1"/>
    </source>
</evidence>
<protein>
    <submittedName>
        <fullName evidence="1">Uncharacterized protein</fullName>
    </submittedName>
</protein>
<accession>A0A543PJ46</accession>
<dbReference type="Proteomes" id="UP000319865">
    <property type="component" value="Unassembled WGS sequence"/>
</dbReference>
<evidence type="ECO:0000313" key="2">
    <source>
        <dbReference type="Proteomes" id="UP000319865"/>
    </source>
</evidence>
<name>A0A543PJ46_9ACTN</name>
<dbReference type="EMBL" id="VFQE01000001">
    <property type="protein sequence ID" value="TQN44106.1"/>
    <property type="molecule type" value="Genomic_DNA"/>
</dbReference>
<sequence>MPIVPIMTATRPASPARHGAAGPVKVWCWWAHDSALAEDLVFIVAVRRRAQLADLCRQWGAGRPERARPLHPGERGYSDAMLCPERLLWMTLDRFVNRAHAWRNEAQLATARAEAAPVTEAGRSMPTRCRPTEMPLARSARSIHGTP</sequence>
<dbReference type="AlphaFoldDB" id="A0A543PJ46"/>
<gene>
    <name evidence="1" type="ORF">FHU33_3592</name>
</gene>
<reference evidence="1 2" key="1">
    <citation type="submission" date="2019-06" db="EMBL/GenBank/DDBJ databases">
        <title>Sequencing the genomes of 1000 actinobacteria strains.</title>
        <authorList>
            <person name="Klenk H.-P."/>
        </authorList>
    </citation>
    <scope>NUCLEOTIDE SEQUENCE [LARGE SCALE GENOMIC DNA]</scope>
    <source>
        <strain evidence="1 2">DSM 46837</strain>
    </source>
</reference>
<organism evidence="1 2">
    <name type="scientific">Blastococcus colisei</name>
    <dbReference type="NCBI Taxonomy" id="1564162"/>
    <lineage>
        <taxon>Bacteria</taxon>
        <taxon>Bacillati</taxon>
        <taxon>Actinomycetota</taxon>
        <taxon>Actinomycetes</taxon>
        <taxon>Geodermatophilales</taxon>
        <taxon>Geodermatophilaceae</taxon>
        <taxon>Blastococcus</taxon>
    </lineage>
</organism>
<comment type="caution">
    <text evidence="1">The sequence shown here is derived from an EMBL/GenBank/DDBJ whole genome shotgun (WGS) entry which is preliminary data.</text>
</comment>
<proteinExistence type="predicted"/>